<dbReference type="GO" id="GO:0005737">
    <property type="term" value="C:cytoplasm"/>
    <property type="evidence" value="ECO:0007669"/>
    <property type="project" value="UniProtKB-SubCell"/>
</dbReference>
<dbReference type="CTD" id="10078"/>
<dbReference type="RefSeq" id="XP_015255893.1">
    <property type="nucleotide sequence ID" value="XM_015400407.1"/>
</dbReference>
<feature type="region of interest" description="Disordered" evidence="11">
    <location>
        <begin position="134"/>
        <end position="276"/>
    </location>
</feature>
<evidence type="ECO:0000256" key="7">
    <source>
        <dbReference type="ARBA" id="ARBA00023187"/>
    </source>
</evidence>
<dbReference type="KEGG" id="cvg:107101471"/>
<dbReference type="PANTHER" id="PTHR13445:SF3">
    <property type="entry name" value="U5 SMALL NUCLEAR RIBONUCLEOPROTEIN TSSC4"/>
    <property type="match status" value="1"/>
</dbReference>
<name>A0A3Q2DWW3_CYPVA</name>
<keyword evidence="8" id="KW-0539">Nucleus</keyword>
<evidence type="ECO:0000256" key="1">
    <source>
        <dbReference type="ARBA" id="ARBA00004123"/>
    </source>
</evidence>
<sequence>MSDRSSRDPEDPSYSNDVLELSASDESEPEEAPGDAPFDPELDASDDDEEGKDSAAPAVQSAFILSGGGSAFSYRSRSIFDCLDSVEKSSKSSLNPAESRKTSHPASTSPVPVKKRGVPDYLVHPERWTRYSLEDVAESSDQENRKAAQQFLSGLQQETKADPPCDIRGRLIFSRPKRLPKEQTAEQASSELQGKEKELQLSHLAEEEEDDEGRERAEGGEQSRGKTRPGEKNKEETTAGPEAPQEEKIEEPSVTFTSFRKPKAKNYRRSSEESKD</sequence>
<evidence type="ECO:0000313" key="12">
    <source>
        <dbReference type="Ensembl" id="ENSCVAP00000023419.1"/>
    </source>
</evidence>
<dbReference type="OrthoDB" id="1906282at2759"/>
<feature type="compositionally biased region" description="Basic and acidic residues" evidence="11">
    <location>
        <begin position="1"/>
        <end position="10"/>
    </location>
</feature>
<comment type="similarity">
    <text evidence="3">Belongs to the TSSC4 family.</text>
</comment>
<dbReference type="GeneTree" id="ENSGT00940000171378"/>
<evidence type="ECO:0000256" key="11">
    <source>
        <dbReference type="SAM" id="MobiDB-lite"/>
    </source>
</evidence>
<evidence type="ECO:0000256" key="6">
    <source>
        <dbReference type="ARBA" id="ARBA00022728"/>
    </source>
</evidence>
<evidence type="ECO:0000256" key="10">
    <source>
        <dbReference type="ARBA" id="ARBA00045970"/>
    </source>
</evidence>
<evidence type="ECO:0000256" key="5">
    <source>
        <dbReference type="ARBA" id="ARBA00022664"/>
    </source>
</evidence>
<feature type="compositionally biased region" description="Acidic residues" evidence="11">
    <location>
        <begin position="23"/>
        <end position="51"/>
    </location>
</feature>
<dbReference type="GO" id="GO:0005681">
    <property type="term" value="C:spliceosomal complex"/>
    <property type="evidence" value="ECO:0007669"/>
    <property type="project" value="UniProtKB-KW"/>
</dbReference>
<keyword evidence="5" id="KW-0507">mRNA processing</keyword>
<comment type="subcellular location">
    <subcellularLocation>
        <location evidence="2">Cytoplasm</location>
    </subcellularLocation>
    <subcellularLocation>
        <location evidence="1">Nucleus</location>
    </subcellularLocation>
</comment>
<dbReference type="STRING" id="28743.ENSCVAP00000023419"/>
<dbReference type="InterPro" id="IPR029338">
    <property type="entry name" value="TSSC4"/>
</dbReference>
<reference evidence="12" key="1">
    <citation type="submission" date="2025-08" db="UniProtKB">
        <authorList>
            <consortium name="Ensembl"/>
        </authorList>
    </citation>
    <scope>IDENTIFICATION</scope>
</reference>
<keyword evidence="7" id="KW-0508">mRNA splicing</keyword>
<dbReference type="GeneID" id="107101471"/>
<dbReference type="RefSeq" id="XP_015255895.1">
    <property type="nucleotide sequence ID" value="XM_015400409.1"/>
</dbReference>
<evidence type="ECO:0000256" key="9">
    <source>
        <dbReference type="ARBA" id="ARBA00035304"/>
    </source>
</evidence>
<feature type="compositionally biased region" description="Basic and acidic residues" evidence="11">
    <location>
        <begin position="159"/>
        <end position="169"/>
    </location>
</feature>
<feature type="region of interest" description="Disordered" evidence="11">
    <location>
        <begin position="87"/>
        <end position="118"/>
    </location>
</feature>
<feature type="compositionally biased region" description="Basic and acidic residues" evidence="11">
    <location>
        <begin position="213"/>
        <end position="237"/>
    </location>
</feature>
<reference evidence="12" key="2">
    <citation type="submission" date="2025-09" db="UniProtKB">
        <authorList>
            <consortium name="Ensembl"/>
        </authorList>
    </citation>
    <scope>IDENTIFICATION</scope>
</reference>
<dbReference type="Pfam" id="PF15264">
    <property type="entry name" value="TSSC4"/>
    <property type="match status" value="1"/>
</dbReference>
<accession>A0A3Q2DWW3</accession>
<keyword evidence="6" id="KW-0747">Spliceosome</keyword>
<dbReference type="Proteomes" id="UP000265020">
    <property type="component" value="Unassembled WGS sequence"/>
</dbReference>
<dbReference type="GO" id="GO:0008380">
    <property type="term" value="P:RNA splicing"/>
    <property type="evidence" value="ECO:0007669"/>
    <property type="project" value="UniProtKB-KW"/>
</dbReference>
<evidence type="ECO:0000256" key="2">
    <source>
        <dbReference type="ARBA" id="ARBA00004496"/>
    </source>
</evidence>
<organism evidence="12 13">
    <name type="scientific">Cyprinodon variegatus</name>
    <name type="common">Sheepshead minnow</name>
    <dbReference type="NCBI Taxonomy" id="28743"/>
    <lineage>
        <taxon>Eukaryota</taxon>
        <taxon>Metazoa</taxon>
        <taxon>Chordata</taxon>
        <taxon>Craniata</taxon>
        <taxon>Vertebrata</taxon>
        <taxon>Euteleostomi</taxon>
        <taxon>Actinopterygii</taxon>
        <taxon>Neopterygii</taxon>
        <taxon>Teleostei</taxon>
        <taxon>Neoteleostei</taxon>
        <taxon>Acanthomorphata</taxon>
        <taxon>Ovalentaria</taxon>
        <taxon>Atherinomorphae</taxon>
        <taxon>Cyprinodontiformes</taxon>
        <taxon>Cyprinodontidae</taxon>
        <taxon>Cyprinodon</taxon>
    </lineage>
</organism>
<dbReference type="Ensembl" id="ENSCVAT00000006774.1">
    <property type="protein sequence ID" value="ENSCVAP00000023419.1"/>
    <property type="gene ID" value="ENSCVAG00000006756.1"/>
</dbReference>
<evidence type="ECO:0000256" key="8">
    <source>
        <dbReference type="ARBA" id="ARBA00023242"/>
    </source>
</evidence>
<dbReference type="GO" id="GO:0006397">
    <property type="term" value="P:mRNA processing"/>
    <property type="evidence" value="ECO:0007669"/>
    <property type="project" value="UniProtKB-KW"/>
</dbReference>
<comment type="function">
    <text evidence="10">Protein associated with the U5 snRNP, during its maturation and its post-splicing recycling and which is required for spliceosomal tri-snRNP complex assembly in the nucleus. Has a molecular sequestering activity and transiently hinders SNRNP200 binding sites for constitutive splicing factors that intervene later during the assembly of the spliceosome and splicing. Together with its molecular sequestering activity, may also function as a molecular adapter and placeholder, coordinating the assembly of the U5 snRNP and its association with the U4/U6 di-snRNP.</text>
</comment>
<keyword evidence="13" id="KW-1185">Reference proteome</keyword>
<evidence type="ECO:0000256" key="3">
    <source>
        <dbReference type="ARBA" id="ARBA00010362"/>
    </source>
</evidence>
<dbReference type="PANTHER" id="PTHR13445">
    <property type="entry name" value="TUMOR SUPPRESSING SUBTRANSFERABLE CANDIDATE 4 TSSC4"/>
    <property type="match status" value="1"/>
</dbReference>
<dbReference type="RefSeq" id="XP_015255892.1">
    <property type="nucleotide sequence ID" value="XM_015400406.1"/>
</dbReference>
<dbReference type="OMA" id="KMSDHRN"/>
<dbReference type="AlphaFoldDB" id="A0A3Q2DWW3"/>
<protein>
    <recommendedName>
        <fullName evidence="9">U5 small nuclear ribonucleoprotein TSSC4</fullName>
    </recommendedName>
</protein>
<keyword evidence="4" id="KW-0963">Cytoplasm</keyword>
<proteinExistence type="inferred from homology"/>
<feature type="region of interest" description="Disordered" evidence="11">
    <location>
        <begin position="1"/>
        <end position="58"/>
    </location>
</feature>
<feature type="compositionally biased region" description="Low complexity" evidence="11">
    <location>
        <begin position="12"/>
        <end position="22"/>
    </location>
</feature>
<evidence type="ECO:0000256" key="4">
    <source>
        <dbReference type="ARBA" id="ARBA00022490"/>
    </source>
</evidence>
<evidence type="ECO:0000313" key="13">
    <source>
        <dbReference type="Proteomes" id="UP000265020"/>
    </source>
</evidence>